<feature type="domain" description="Pseudouridine synthase RsuA/RluA-like" evidence="2">
    <location>
        <begin position="91"/>
        <end position="227"/>
    </location>
</feature>
<dbReference type="CDD" id="cd02869">
    <property type="entry name" value="PseudoU_synth_RluA_like"/>
    <property type="match status" value="1"/>
</dbReference>
<dbReference type="InterPro" id="IPR050188">
    <property type="entry name" value="RluA_PseudoU_synthase"/>
</dbReference>
<accession>A0A411PES1</accession>
<proteinExistence type="inferred from homology"/>
<evidence type="ECO:0000259" key="2">
    <source>
        <dbReference type="Pfam" id="PF00849"/>
    </source>
</evidence>
<dbReference type="GO" id="GO:0000455">
    <property type="term" value="P:enzyme-directed rRNA pseudouridine synthesis"/>
    <property type="evidence" value="ECO:0007669"/>
    <property type="project" value="TreeGrafter"/>
</dbReference>
<protein>
    <submittedName>
        <fullName evidence="3">RNA pseudouridine synthase</fullName>
    </submittedName>
</protein>
<dbReference type="PANTHER" id="PTHR21600">
    <property type="entry name" value="MITOCHONDRIAL RNA PSEUDOURIDINE SYNTHASE"/>
    <property type="match status" value="1"/>
</dbReference>
<dbReference type="SUPFAM" id="SSF55120">
    <property type="entry name" value="Pseudouridine synthase"/>
    <property type="match status" value="1"/>
</dbReference>
<name>A0A411PES1_9GAMM</name>
<dbReference type="RefSeq" id="WP_130598059.1">
    <property type="nucleotide sequence ID" value="NZ_CP036200.1"/>
</dbReference>
<dbReference type="EMBL" id="CP036200">
    <property type="protein sequence ID" value="QBF82086.1"/>
    <property type="molecule type" value="Genomic_DNA"/>
</dbReference>
<dbReference type="Proteomes" id="UP000291106">
    <property type="component" value="Chromosome"/>
</dbReference>
<comment type="similarity">
    <text evidence="1">Belongs to the pseudouridine synthase RluA family.</text>
</comment>
<keyword evidence="4" id="KW-1185">Reference proteome</keyword>
<dbReference type="GO" id="GO:0003723">
    <property type="term" value="F:RNA binding"/>
    <property type="evidence" value="ECO:0007669"/>
    <property type="project" value="InterPro"/>
</dbReference>
<dbReference type="OrthoDB" id="9785808at2"/>
<dbReference type="AlphaFoldDB" id="A0A411PES1"/>
<organism evidence="3 4">
    <name type="scientific">Shewanella maritima</name>
    <dbReference type="NCBI Taxonomy" id="2520507"/>
    <lineage>
        <taxon>Bacteria</taxon>
        <taxon>Pseudomonadati</taxon>
        <taxon>Pseudomonadota</taxon>
        <taxon>Gammaproteobacteria</taxon>
        <taxon>Alteromonadales</taxon>
        <taxon>Shewanellaceae</taxon>
        <taxon>Shewanella</taxon>
    </lineage>
</organism>
<dbReference type="GO" id="GO:0009982">
    <property type="term" value="F:pseudouridine synthase activity"/>
    <property type="evidence" value="ECO:0007669"/>
    <property type="project" value="InterPro"/>
</dbReference>
<dbReference type="Gene3D" id="3.30.2350.10">
    <property type="entry name" value="Pseudouridine synthase"/>
    <property type="match status" value="1"/>
</dbReference>
<dbReference type="PANTHER" id="PTHR21600:SF87">
    <property type="entry name" value="RNA PSEUDOURIDYLATE SYNTHASE DOMAIN-CONTAINING PROTEIN 1"/>
    <property type="match status" value="1"/>
</dbReference>
<dbReference type="Pfam" id="PF00849">
    <property type="entry name" value="PseudoU_synth_2"/>
    <property type="match status" value="1"/>
</dbReference>
<dbReference type="InterPro" id="IPR006145">
    <property type="entry name" value="PsdUridine_synth_RsuA/RluA"/>
</dbReference>
<dbReference type="InterPro" id="IPR020103">
    <property type="entry name" value="PsdUridine_synth_cat_dom_sf"/>
</dbReference>
<evidence type="ECO:0000256" key="1">
    <source>
        <dbReference type="ARBA" id="ARBA00010876"/>
    </source>
</evidence>
<reference evidence="3 4" key="1">
    <citation type="submission" date="2019-02" db="EMBL/GenBank/DDBJ databases">
        <title>Shewanella sp. D4-2 isolated from Dokdo Island.</title>
        <authorList>
            <person name="Baek K."/>
        </authorList>
    </citation>
    <scope>NUCLEOTIDE SEQUENCE [LARGE SCALE GENOMIC DNA]</scope>
    <source>
        <strain evidence="3 4">D4-2</strain>
    </source>
</reference>
<evidence type="ECO:0000313" key="4">
    <source>
        <dbReference type="Proteomes" id="UP000291106"/>
    </source>
</evidence>
<dbReference type="KEGG" id="smai:EXU30_04725"/>
<dbReference type="GO" id="GO:0140098">
    <property type="term" value="F:catalytic activity, acting on RNA"/>
    <property type="evidence" value="ECO:0007669"/>
    <property type="project" value="UniProtKB-ARBA"/>
</dbReference>
<gene>
    <name evidence="3" type="ORF">EXU30_04725</name>
</gene>
<sequence>MTQSKIECHIKVSQPDQDAVSLLAEQTKLSKQVIKNAMQKGAVWLTRGKQTSRLRRAKKALAVGNELHLYYNAHILAEQVTPAKMLFDEGQYSLWYKPYGMRCQGSKWSDHTTIDRFVELNATPQRSAYLIHRLDRAATGLIILGHTKQATRDIAKMFETRNLSKHYQVIVNGRFPDDEVTINTDVDNKPALSRARRLQYNSELDQSLVQVKIESGRKHQIRIHMASLGHSVVGDRLHGDADETSPDLKLTSCYFEFICPVSNERKVFELPEQYRPTFG</sequence>
<evidence type="ECO:0000313" key="3">
    <source>
        <dbReference type="EMBL" id="QBF82086.1"/>
    </source>
</evidence>